<evidence type="ECO:0000313" key="2">
    <source>
        <dbReference type="Proteomes" id="UP000683557"/>
    </source>
</evidence>
<accession>A0ABX8J9Q3</accession>
<reference evidence="1 2" key="1">
    <citation type="submission" date="2021-06" db="EMBL/GenBank/DDBJ databases">
        <title>Gemonas diversity in paddy soil.</title>
        <authorList>
            <person name="Liu G."/>
        </authorList>
    </citation>
    <scope>NUCLEOTIDE SEQUENCE [LARGE SCALE GENOMIC DNA]</scope>
    <source>
        <strain evidence="1 2">RG10</strain>
    </source>
</reference>
<dbReference type="Proteomes" id="UP000683557">
    <property type="component" value="Chromosome"/>
</dbReference>
<evidence type="ECO:0000313" key="1">
    <source>
        <dbReference type="EMBL" id="QWV93432.1"/>
    </source>
</evidence>
<dbReference type="EMBL" id="CP076723">
    <property type="protein sequence ID" value="QWV93432.1"/>
    <property type="molecule type" value="Genomic_DNA"/>
</dbReference>
<evidence type="ECO:0008006" key="3">
    <source>
        <dbReference type="Google" id="ProtNLM"/>
    </source>
</evidence>
<sequence>MLFKQTPDICKHAAKVYFRPFRAYKELEDMVVAPAQNNYEKRLHTLKKVCCFNQGAIAQYFYIASEYHKDLKEYVNGENVQTFKVERLMDRLIDYLNHKFEEYTLKNFNLLEEYFEGRDNVSPRFCLKGNFKEDRTGDSVITVFRNKKVSYISDCAIQKNTGFYHIKTTGRHFLCNDIPKAAAEGKYHNPRLLNKKSIDFCASRDKSIFLKVIESKKKRLNWAECWEDYGKNTDTSSFYKSTLIVPLTLLNNVLDDDFTLRMPNADRLIFGFLCMDHVKEDYFEESDVSAGYVFADLMSIYLFTRRLFTEISKTYNDVDKKLSAHLVESQIKKMGKVIANYTDIYETKSQRADASSYNHLYDLDECLLHYIKK</sequence>
<keyword evidence="2" id="KW-1185">Reference proteome</keyword>
<protein>
    <recommendedName>
        <fullName evidence="3">Transposase</fullName>
    </recommendedName>
</protein>
<organism evidence="1 2">
    <name type="scientific">Geomonas oryzisoli</name>
    <dbReference type="NCBI Taxonomy" id="2847992"/>
    <lineage>
        <taxon>Bacteria</taxon>
        <taxon>Pseudomonadati</taxon>
        <taxon>Thermodesulfobacteriota</taxon>
        <taxon>Desulfuromonadia</taxon>
        <taxon>Geobacterales</taxon>
        <taxon>Geobacteraceae</taxon>
        <taxon>Geomonas</taxon>
    </lineage>
</organism>
<dbReference type="RefSeq" id="WP_216800149.1">
    <property type="nucleotide sequence ID" value="NZ_CP076723.1"/>
</dbReference>
<proteinExistence type="predicted"/>
<name>A0ABX8J9Q3_9BACT</name>
<gene>
    <name evidence="1" type="ORF">KP004_20085</name>
</gene>